<protein>
    <submittedName>
        <fullName evidence="3">Uracil-DNA glycosylase</fullName>
    </submittedName>
</protein>
<keyword evidence="4" id="KW-1185">Reference proteome</keyword>
<accession>A0ABQ2JKQ0</accession>
<evidence type="ECO:0000313" key="4">
    <source>
        <dbReference type="Proteomes" id="UP000605099"/>
    </source>
</evidence>
<sequence length="250" mass="27560">MDDPANPDFLADITGALDWWRDAGVDYHFLDEPREWLAPPEPEGDERGTPERRPQRAPAAPVEEGPARIDPAALPQDLAAFVPWWLTEPLLDEGRSGGRIAPQGAAGAKLMVLVEEPEAEDSEALLSGPEGRLLDAMLAAFGLKREDAYLASVLPRHKPAPDWNVLMQQGIGQVIVHHISLAAPERLLVLGGNILPLIGHELPQRPAVLRQFNQEGRTIPMLASWGLPALMRQPRAKPVLWRTWLEWTAA</sequence>
<evidence type="ECO:0000256" key="1">
    <source>
        <dbReference type="SAM" id="MobiDB-lite"/>
    </source>
</evidence>
<name>A0ABQ2JKQ0_9SPHN</name>
<dbReference type="Pfam" id="PF03167">
    <property type="entry name" value="UDG"/>
    <property type="match status" value="1"/>
</dbReference>
<dbReference type="RefSeq" id="WP_188819659.1">
    <property type="nucleotide sequence ID" value="NZ_BMLK01000008.1"/>
</dbReference>
<comment type="caution">
    <text evidence="3">The sequence shown here is derived from an EMBL/GenBank/DDBJ whole genome shotgun (WGS) entry which is preliminary data.</text>
</comment>
<dbReference type="EMBL" id="BMLK01000008">
    <property type="protein sequence ID" value="GGN50037.1"/>
    <property type="molecule type" value="Genomic_DNA"/>
</dbReference>
<reference evidence="4" key="1">
    <citation type="journal article" date="2019" name="Int. J. Syst. Evol. Microbiol.">
        <title>The Global Catalogue of Microorganisms (GCM) 10K type strain sequencing project: providing services to taxonomists for standard genome sequencing and annotation.</title>
        <authorList>
            <consortium name="The Broad Institute Genomics Platform"/>
            <consortium name="The Broad Institute Genome Sequencing Center for Infectious Disease"/>
            <person name="Wu L."/>
            <person name="Ma J."/>
        </authorList>
    </citation>
    <scope>NUCLEOTIDE SEQUENCE [LARGE SCALE GENOMIC DNA]</scope>
    <source>
        <strain evidence="4">CGMCC 1.6784</strain>
    </source>
</reference>
<evidence type="ECO:0000313" key="3">
    <source>
        <dbReference type="EMBL" id="GGN50037.1"/>
    </source>
</evidence>
<dbReference type="Proteomes" id="UP000605099">
    <property type="component" value="Unassembled WGS sequence"/>
</dbReference>
<dbReference type="InterPro" id="IPR036895">
    <property type="entry name" value="Uracil-DNA_glycosylase-like_sf"/>
</dbReference>
<dbReference type="SUPFAM" id="SSF52141">
    <property type="entry name" value="Uracil-DNA glycosylase-like"/>
    <property type="match status" value="1"/>
</dbReference>
<proteinExistence type="predicted"/>
<feature type="region of interest" description="Disordered" evidence="1">
    <location>
        <begin position="31"/>
        <end position="68"/>
    </location>
</feature>
<feature type="domain" description="Uracil-DNA glycosylase-like" evidence="2">
    <location>
        <begin position="102"/>
        <end position="196"/>
    </location>
</feature>
<gene>
    <name evidence="3" type="ORF">GCM10011349_21310</name>
</gene>
<dbReference type="InterPro" id="IPR005122">
    <property type="entry name" value="Uracil-DNA_glycosylase-like"/>
</dbReference>
<feature type="compositionally biased region" description="Basic and acidic residues" evidence="1">
    <location>
        <begin position="45"/>
        <end position="54"/>
    </location>
</feature>
<dbReference type="Gene3D" id="3.40.470.10">
    <property type="entry name" value="Uracil-DNA glycosylase-like domain"/>
    <property type="match status" value="1"/>
</dbReference>
<organism evidence="3 4">
    <name type="scientific">Novosphingobium indicum</name>
    <dbReference type="NCBI Taxonomy" id="462949"/>
    <lineage>
        <taxon>Bacteria</taxon>
        <taxon>Pseudomonadati</taxon>
        <taxon>Pseudomonadota</taxon>
        <taxon>Alphaproteobacteria</taxon>
        <taxon>Sphingomonadales</taxon>
        <taxon>Sphingomonadaceae</taxon>
        <taxon>Novosphingobium</taxon>
    </lineage>
</organism>
<evidence type="ECO:0000259" key="2">
    <source>
        <dbReference type="Pfam" id="PF03167"/>
    </source>
</evidence>